<dbReference type="NCBIfam" id="NF006695">
    <property type="entry name" value="PRK09243.1-2"/>
    <property type="match status" value="1"/>
</dbReference>
<dbReference type="RefSeq" id="WP_073003460.1">
    <property type="nucleotide sequence ID" value="NZ_FQUM01000015.1"/>
</dbReference>
<evidence type="ECO:0000259" key="11">
    <source>
        <dbReference type="Pfam" id="PF17767"/>
    </source>
</evidence>
<dbReference type="Gene3D" id="3.20.20.70">
    <property type="entry name" value="Aldolase class I"/>
    <property type="match status" value="1"/>
</dbReference>
<dbReference type="EMBL" id="FQUM01000015">
    <property type="protein sequence ID" value="SHF96485.1"/>
    <property type="molecule type" value="Genomic_DNA"/>
</dbReference>
<name>A0A1M5FY79_9BACT</name>
<dbReference type="STRING" id="1484053.SAMN05444274_11550"/>
<feature type="domain" description="Nicotinate phosphoribosyltransferase C-terminal" evidence="12">
    <location>
        <begin position="356"/>
        <end position="462"/>
    </location>
</feature>
<dbReference type="PIRSF" id="PIRSF000484">
    <property type="entry name" value="NAPRT"/>
    <property type="match status" value="1"/>
</dbReference>
<dbReference type="Pfam" id="PF04095">
    <property type="entry name" value="NAPRTase"/>
    <property type="match status" value="1"/>
</dbReference>
<dbReference type="OrthoDB" id="9770610at2"/>
<evidence type="ECO:0000256" key="3">
    <source>
        <dbReference type="ARBA" id="ARBA00013236"/>
    </source>
</evidence>
<dbReference type="NCBIfam" id="TIGR01513">
    <property type="entry name" value="NAPRTase_put"/>
    <property type="match status" value="1"/>
</dbReference>
<dbReference type="SUPFAM" id="SSF51690">
    <property type="entry name" value="Nicotinate/Quinolinate PRTase C-terminal domain-like"/>
    <property type="match status" value="1"/>
</dbReference>
<dbReference type="EC" id="6.3.4.21" evidence="3 9"/>
<dbReference type="Pfam" id="PF17956">
    <property type="entry name" value="NAPRTase_C"/>
    <property type="match status" value="1"/>
</dbReference>
<evidence type="ECO:0000256" key="1">
    <source>
        <dbReference type="ARBA" id="ARBA00004952"/>
    </source>
</evidence>
<keyword evidence="7 9" id="KW-0808">Transferase</keyword>
<keyword evidence="6 9" id="KW-0662">Pyridine nucleotide biosynthesis</keyword>
<dbReference type="AlphaFoldDB" id="A0A1M5FY79"/>
<keyword evidence="13" id="KW-0328">Glycosyltransferase</keyword>
<dbReference type="InterPro" id="IPR013785">
    <property type="entry name" value="Aldolase_TIM"/>
</dbReference>
<sequence>MPISSNHWGLYTDFYELTMAQGYFYCGKKDDTTTFNYFFRTNPYQGGFTVFAGLHDFLKLLLEYTFNETDIAFLEEQGFNKEFLEYLRTFKFSGNIISANEGEIMFPGEPVLQIEGNIIECQLIESMLLNILNFESLVATKAFRTKLVANGKVFSDFGLRRAQGLGAIHGSRAAKIGGAASTSNVLAGKLFDIPLSGTQAHSWIQSFDTELEAFRAFARTHPEDTILLVDTYDSLMSGIPNAITVAKELEKEGNQMQAIRLDSGDLAYLSKKARKMLDDAKLEYVKILASNQLNEYVVKSLIKDQNAPIDGFGIGTELITGKSDAALDGVYKLVEINGRPKMKLSENIEKVTLPCKKQVYRCFGDDGTFYRDAILVADENPEEAEFIFHPVYPERKTQITHLHKEPLLNTVVKAGEIIREQKGTDEIHQYLSKRSELLPEEHKRFISPHIYKVGISQKLMETRDALTKQLLKKSSV</sequence>
<dbReference type="InterPro" id="IPR040727">
    <property type="entry name" value="NAPRTase_N"/>
</dbReference>
<dbReference type="Proteomes" id="UP000184164">
    <property type="component" value="Unassembled WGS sequence"/>
</dbReference>
<feature type="domain" description="Nicotinate phosphoribosyltransferase N-terminal" evidence="11">
    <location>
        <begin position="10"/>
        <end position="133"/>
    </location>
</feature>
<gene>
    <name evidence="13" type="ORF">SAMN05444274_11550</name>
</gene>
<comment type="function">
    <text evidence="9">Catalyzes the first step in the biosynthesis of NAD from nicotinic acid, the ATP-dependent synthesis of beta-nicotinate D-ribonucleotide from nicotinate and 5-phospho-D-ribose 1-phosphate.</text>
</comment>
<dbReference type="InterPro" id="IPR041525">
    <property type="entry name" value="N/Namide_PRibTrfase"/>
</dbReference>
<dbReference type="Pfam" id="PF17767">
    <property type="entry name" value="NAPRTase_N"/>
    <property type="match status" value="1"/>
</dbReference>
<evidence type="ECO:0000256" key="9">
    <source>
        <dbReference type="RuleBase" id="RU365100"/>
    </source>
</evidence>
<dbReference type="GO" id="GO:0005829">
    <property type="term" value="C:cytosol"/>
    <property type="evidence" value="ECO:0007669"/>
    <property type="project" value="TreeGrafter"/>
</dbReference>
<accession>A0A1M5FY79</accession>
<dbReference type="CDD" id="cd01570">
    <property type="entry name" value="NAPRTase_A"/>
    <property type="match status" value="1"/>
</dbReference>
<organism evidence="13 14">
    <name type="scientific">Mariniphaga anaerophila</name>
    <dbReference type="NCBI Taxonomy" id="1484053"/>
    <lineage>
        <taxon>Bacteria</taxon>
        <taxon>Pseudomonadati</taxon>
        <taxon>Bacteroidota</taxon>
        <taxon>Bacteroidia</taxon>
        <taxon>Marinilabiliales</taxon>
        <taxon>Prolixibacteraceae</taxon>
        <taxon>Mariniphaga</taxon>
    </lineage>
</organism>
<evidence type="ECO:0000256" key="8">
    <source>
        <dbReference type="ARBA" id="ARBA00048668"/>
    </source>
</evidence>
<dbReference type="InterPro" id="IPR036068">
    <property type="entry name" value="Nicotinate_pribotase-like_C"/>
</dbReference>
<comment type="catalytic activity">
    <reaction evidence="8 9">
        <text>5-phospho-alpha-D-ribose 1-diphosphate + nicotinate + ATP + H2O = nicotinate beta-D-ribonucleotide + ADP + phosphate + diphosphate</text>
        <dbReference type="Rhea" id="RHEA:36163"/>
        <dbReference type="ChEBI" id="CHEBI:15377"/>
        <dbReference type="ChEBI" id="CHEBI:30616"/>
        <dbReference type="ChEBI" id="CHEBI:32544"/>
        <dbReference type="ChEBI" id="CHEBI:33019"/>
        <dbReference type="ChEBI" id="CHEBI:43474"/>
        <dbReference type="ChEBI" id="CHEBI:57502"/>
        <dbReference type="ChEBI" id="CHEBI:58017"/>
        <dbReference type="ChEBI" id="CHEBI:456216"/>
        <dbReference type="EC" id="6.3.4.21"/>
    </reaction>
</comment>
<keyword evidence="4" id="KW-0597">Phosphoprotein</keyword>
<proteinExistence type="inferred from homology"/>
<evidence type="ECO:0000256" key="2">
    <source>
        <dbReference type="ARBA" id="ARBA00010897"/>
    </source>
</evidence>
<evidence type="ECO:0000313" key="13">
    <source>
        <dbReference type="EMBL" id="SHF96485.1"/>
    </source>
</evidence>
<evidence type="ECO:0000313" key="14">
    <source>
        <dbReference type="Proteomes" id="UP000184164"/>
    </source>
</evidence>
<dbReference type="Gene3D" id="3.20.140.10">
    <property type="entry name" value="nicotinate phosphoribosyltransferase"/>
    <property type="match status" value="1"/>
</dbReference>
<protein>
    <recommendedName>
        <fullName evidence="3 9">Nicotinate phosphoribosyltransferase</fullName>
        <ecNumber evidence="3 9">6.3.4.21</ecNumber>
    </recommendedName>
</protein>
<dbReference type="GO" id="GO:0047280">
    <property type="term" value="F:nicotinamide phosphoribosyltransferase activity"/>
    <property type="evidence" value="ECO:0007669"/>
    <property type="project" value="UniProtKB-ARBA"/>
</dbReference>
<dbReference type="FunFam" id="3.20.20.70:FF:000076">
    <property type="entry name" value="Nicotinate phosphoribosyltransferase"/>
    <property type="match status" value="1"/>
</dbReference>
<evidence type="ECO:0000256" key="4">
    <source>
        <dbReference type="ARBA" id="ARBA00022553"/>
    </source>
</evidence>
<evidence type="ECO:0000259" key="10">
    <source>
        <dbReference type="Pfam" id="PF04095"/>
    </source>
</evidence>
<dbReference type="InterPro" id="IPR006405">
    <property type="entry name" value="Nic_PRibTrfase_pncB"/>
</dbReference>
<comment type="similarity">
    <text evidence="2 9">Belongs to the NAPRTase family.</text>
</comment>
<dbReference type="NCBIfam" id="NF009131">
    <property type="entry name" value="PRK12484.1"/>
    <property type="match status" value="1"/>
</dbReference>
<comment type="pathway">
    <text evidence="1 9">Cofactor biosynthesis; NAD(+) biosynthesis; nicotinate D-ribonucleotide from nicotinate: step 1/1.</text>
</comment>
<dbReference type="GO" id="GO:0034355">
    <property type="term" value="P:NAD+ biosynthetic process via the salvage pathway"/>
    <property type="evidence" value="ECO:0007669"/>
    <property type="project" value="UniProtKB-ARBA"/>
</dbReference>
<dbReference type="GO" id="GO:0004516">
    <property type="term" value="F:nicotinate phosphoribosyltransferase activity"/>
    <property type="evidence" value="ECO:0007669"/>
    <property type="project" value="UniProtKB-UniRule"/>
</dbReference>
<reference evidence="13 14" key="1">
    <citation type="submission" date="2016-11" db="EMBL/GenBank/DDBJ databases">
        <authorList>
            <person name="Jaros S."/>
            <person name="Januszkiewicz K."/>
            <person name="Wedrychowicz H."/>
        </authorList>
    </citation>
    <scope>NUCLEOTIDE SEQUENCE [LARGE SCALE GENOMIC DNA]</scope>
    <source>
        <strain evidence="13 14">DSM 26910</strain>
    </source>
</reference>
<feature type="domain" description="Nicotinate/nicotinamide phosphoribosyltransferase" evidence="10">
    <location>
        <begin position="154"/>
        <end position="352"/>
    </location>
</feature>
<evidence type="ECO:0000256" key="5">
    <source>
        <dbReference type="ARBA" id="ARBA00022598"/>
    </source>
</evidence>
<comment type="PTM">
    <text evidence="9">Transiently phosphorylated on a His residue during the reaction cycle. Phosphorylation strongly increases the affinity for substrates and increases the rate of nicotinate D-ribonucleotide production. Dephosphorylation regenerates the low-affinity form of the enzyme, leading to product release.</text>
</comment>
<dbReference type="SUPFAM" id="SSF54675">
    <property type="entry name" value="Nicotinate/Quinolinate PRTase N-terminal domain-like"/>
    <property type="match status" value="1"/>
</dbReference>
<evidence type="ECO:0000256" key="7">
    <source>
        <dbReference type="ARBA" id="ARBA00022679"/>
    </source>
</evidence>
<keyword evidence="14" id="KW-1185">Reference proteome</keyword>
<dbReference type="UniPathway" id="UPA00253">
    <property type="reaction ID" value="UER00457"/>
</dbReference>
<evidence type="ECO:0000256" key="6">
    <source>
        <dbReference type="ARBA" id="ARBA00022642"/>
    </source>
</evidence>
<evidence type="ECO:0000259" key="12">
    <source>
        <dbReference type="Pfam" id="PF17956"/>
    </source>
</evidence>
<dbReference type="InterPro" id="IPR007229">
    <property type="entry name" value="Nic_PRibTrfase-Fam"/>
</dbReference>
<keyword evidence="5 9" id="KW-0436">Ligase</keyword>
<dbReference type="PANTHER" id="PTHR11098:SF1">
    <property type="entry name" value="NICOTINATE PHOSPHORIBOSYLTRANSFERASE"/>
    <property type="match status" value="1"/>
</dbReference>
<dbReference type="InterPro" id="IPR041619">
    <property type="entry name" value="NAPRTase_C"/>
</dbReference>
<dbReference type="PANTHER" id="PTHR11098">
    <property type="entry name" value="NICOTINATE PHOSPHORIBOSYLTRANSFERASE"/>
    <property type="match status" value="1"/>
</dbReference>